<feature type="binding site" evidence="5">
    <location>
        <position position="307"/>
    </location>
    <ligand>
        <name>substrate</name>
        <note>ligand shared with subunit alpha</note>
    </ligand>
</feature>
<organism evidence="8 9">
    <name type="scientific">Catenulispora yoronensis</name>
    <dbReference type="NCBI Taxonomy" id="450799"/>
    <lineage>
        <taxon>Bacteria</taxon>
        <taxon>Bacillati</taxon>
        <taxon>Actinomycetota</taxon>
        <taxon>Actinomycetes</taxon>
        <taxon>Catenulisporales</taxon>
        <taxon>Catenulisporaceae</taxon>
        <taxon>Catenulispora</taxon>
    </lineage>
</organism>
<keyword evidence="9" id="KW-1185">Reference proteome</keyword>
<dbReference type="Gene3D" id="3.30.1490.20">
    <property type="entry name" value="ATP-grasp fold, A domain"/>
    <property type="match status" value="1"/>
</dbReference>
<comment type="cofactor">
    <cofactor evidence="5">
        <name>Mg(2+)</name>
        <dbReference type="ChEBI" id="CHEBI:18420"/>
    </cofactor>
    <text evidence="5">Binds 1 Mg(2+) ion per subunit.</text>
</comment>
<keyword evidence="2 5" id="KW-0479">Metal-binding</keyword>
<dbReference type="Gene3D" id="3.40.50.261">
    <property type="entry name" value="Succinyl-CoA synthetase domains"/>
    <property type="match status" value="1"/>
</dbReference>
<comment type="subunit">
    <text evidence="5">Heterotetramer of two alpha and two beta subunits.</text>
</comment>
<gene>
    <name evidence="5 8" type="primary">sucC</name>
    <name evidence="8" type="ORF">GCM10009839_87460</name>
</gene>
<accession>A0ABP5H405</accession>
<feature type="binding site" evidence="5">
    <location>
        <position position="142"/>
    </location>
    <ligand>
        <name>ATP</name>
        <dbReference type="ChEBI" id="CHEBI:30616"/>
    </ligand>
</feature>
<comment type="catalytic activity">
    <reaction evidence="5">
        <text>succinate + ATP + CoA = succinyl-CoA + ADP + phosphate</text>
        <dbReference type="Rhea" id="RHEA:17661"/>
        <dbReference type="ChEBI" id="CHEBI:30031"/>
        <dbReference type="ChEBI" id="CHEBI:30616"/>
        <dbReference type="ChEBI" id="CHEBI:43474"/>
        <dbReference type="ChEBI" id="CHEBI:57287"/>
        <dbReference type="ChEBI" id="CHEBI:57292"/>
        <dbReference type="ChEBI" id="CHEBI:456216"/>
        <dbReference type="EC" id="6.2.1.5"/>
    </reaction>
</comment>
<keyword evidence="3 5" id="KW-0547">Nucleotide-binding</keyword>
<evidence type="ECO:0000256" key="2">
    <source>
        <dbReference type="ARBA" id="ARBA00022723"/>
    </source>
</evidence>
<feature type="binding site" evidence="5">
    <location>
        <position position="147"/>
    </location>
    <ligand>
        <name>ATP</name>
        <dbReference type="ChEBI" id="CHEBI:30616"/>
    </ligand>
</feature>
<dbReference type="HAMAP" id="MF_00558">
    <property type="entry name" value="Succ_CoA_beta"/>
    <property type="match status" value="1"/>
</dbReference>
<comment type="caution">
    <text evidence="5">Lacks conserved residue(s) required for the propagation of feature annotation.</text>
</comment>
<dbReference type="EMBL" id="BAAAQN010000088">
    <property type="protein sequence ID" value="GAA2062735.1"/>
    <property type="molecule type" value="Genomic_DNA"/>
</dbReference>
<dbReference type="InterPro" id="IPR017866">
    <property type="entry name" value="Succ-CoA_synthase_bsu_CS"/>
</dbReference>
<reference evidence="9" key="1">
    <citation type="journal article" date="2019" name="Int. J. Syst. Evol. Microbiol.">
        <title>The Global Catalogue of Microorganisms (GCM) 10K type strain sequencing project: providing services to taxonomists for standard genome sequencing and annotation.</title>
        <authorList>
            <consortium name="The Broad Institute Genomics Platform"/>
            <consortium name="The Broad Institute Genome Sequencing Center for Infectious Disease"/>
            <person name="Wu L."/>
            <person name="Ma J."/>
        </authorList>
    </citation>
    <scope>NUCLEOTIDE SEQUENCE [LARGE SCALE GENOMIC DNA]</scope>
    <source>
        <strain evidence="9">JCM 16014</strain>
    </source>
</reference>
<dbReference type="PANTHER" id="PTHR11815">
    <property type="entry name" value="SUCCINYL-COA SYNTHETASE BETA CHAIN"/>
    <property type="match status" value="1"/>
</dbReference>
<comment type="function">
    <text evidence="5">Succinyl-CoA synthetase functions in the citric acid cycle (TCA), coupling the hydrolysis of succinyl-CoA to the synthesis of either ATP or GTP and thus represents the only step of substrate-level phosphorylation in the TCA. The beta subunit provides nucleotide specificity of the enzyme and binds the substrate succinate, while the binding sites for coenzyme A and phosphate are found in the alpha subunit.</text>
</comment>
<dbReference type="PANTHER" id="PTHR11815:SF10">
    <property type="entry name" value="SUCCINATE--COA LIGASE [GDP-FORMING] SUBUNIT BETA, MITOCHONDRIAL"/>
    <property type="match status" value="1"/>
</dbReference>
<dbReference type="Gene3D" id="3.30.470.20">
    <property type="entry name" value="ATP-grasp fold, B domain"/>
    <property type="match status" value="1"/>
</dbReference>
<dbReference type="NCBIfam" id="TIGR01016">
    <property type="entry name" value="sucCoAbeta"/>
    <property type="match status" value="1"/>
</dbReference>
<evidence type="ECO:0000256" key="3">
    <source>
        <dbReference type="ARBA" id="ARBA00022741"/>
    </source>
</evidence>
<sequence>MPDFTHPVFASRFVIWQRTGLPCDEVDGIRAFRSGSRTGIFLDEGRTRVDLFEYQARDIFAKHGVPVLGGEVAETPEQAEAAAEKLGGRVVVKAQVKVGGRGKAGGVKLADGPADAKEKAGAILGMDIKGHTVHKVMLAQTAEIEAEYYVSFLLDRSNRTFLAMASVEGGMEIEEVAATKPEALAKIPVDAAAFAEGLSKAKADEIVAAADFPADVAGQISDTLITLWEVFTQEDATLVEVNPLVKTKAGKIVALDGKVSLDENAAFRHPDHAELEDAASADPLEAKAKAKHLNYVKLDGEVGIIGNGAGLVMSTLDVVAYAGENHGGVKPANFLDIGGGASAEVMANGLDIILNDPAVKSVFVNVFGGITACDAVANGIVQAFELLGAAAGSKPLVVRLDGNNAELGRQILVDAKLPGVEQVDTMDGAADRAAELANAR</sequence>
<evidence type="ECO:0000313" key="9">
    <source>
        <dbReference type="Proteomes" id="UP001500751"/>
    </source>
</evidence>
<dbReference type="InterPro" id="IPR005809">
    <property type="entry name" value="Succ_CoA_ligase-like_bsu"/>
</dbReference>
<evidence type="ECO:0000313" key="8">
    <source>
        <dbReference type="EMBL" id="GAA2062735.1"/>
    </source>
</evidence>
<proteinExistence type="inferred from homology"/>
<dbReference type="Pfam" id="PF08442">
    <property type="entry name" value="ATP-grasp_2"/>
    <property type="match status" value="1"/>
</dbReference>
<comment type="caution">
    <text evidence="8">The sequence shown here is derived from an EMBL/GenBank/DDBJ whole genome shotgun (WGS) entry which is preliminary data.</text>
</comment>
<dbReference type="PIRSF" id="PIRSF001554">
    <property type="entry name" value="SucCS_beta"/>
    <property type="match status" value="1"/>
</dbReference>
<dbReference type="Proteomes" id="UP001500751">
    <property type="component" value="Unassembled WGS sequence"/>
</dbReference>
<feature type="binding site" evidence="5">
    <location>
        <position position="242"/>
    </location>
    <ligand>
        <name>Mg(2+)</name>
        <dbReference type="ChEBI" id="CHEBI:18420"/>
    </ligand>
</feature>
<dbReference type="InterPro" id="IPR013650">
    <property type="entry name" value="ATP-grasp_succ-CoA_synth-type"/>
</dbReference>
<dbReference type="PROSITE" id="PS50975">
    <property type="entry name" value="ATP_GRASP"/>
    <property type="match status" value="1"/>
</dbReference>
<dbReference type="GO" id="GO:0016874">
    <property type="term" value="F:ligase activity"/>
    <property type="evidence" value="ECO:0007669"/>
    <property type="project" value="UniProtKB-KW"/>
</dbReference>
<evidence type="ECO:0000256" key="6">
    <source>
        <dbReference type="PROSITE-ProRule" id="PRU00409"/>
    </source>
</evidence>
<comment type="similarity">
    <text evidence="5">Belongs to the succinate/malate CoA ligase beta subunit family.</text>
</comment>
<evidence type="ECO:0000256" key="1">
    <source>
        <dbReference type="ARBA" id="ARBA00022598"/>
    </source>
</evidence>
<comment type="pathway">
    <text evidence="5">Carbohydrate metabolism; tricarboxylic acid cycle; succinate from succinyl-CoA (ligase route): step 1/1.</text>
</comment>
<dbReference type="InterPro" id="IPR005811">
    <property type="entry name" value="SUCC_ACL_C"/>
</dbReference>
<dbReference type="SUPFAM" id="SSF52210">
    <property type="entry name" value="Succinyl-CoA synthetase domains"/>
    <property type="match status" value="1"/>
</dbReference>
<feature type="binding site" evidence="5">
    <location>
        <begin position="369"/>
        <end position="371"/>
    </location>
    <ligand>
        <name>substrate</name>
        <note>ligand shared with subunit alpha</note>
    </ligand>
</feature>
<evidence type="ECO:0000259" key="7">
    <source>
        <dbReference type="PROSITE" id="PS50975"/>
    </source>
</evidence>
<dbReference type="InterPro" id="IPR016102">
    <property type="entry name" value="Succinyl-CoA_synth-like"/>
</dbReference>
<evidence type="ECO:0000256" key="4">
    <source>
        <dbReference type="ARBA" id="ARBA00022842"/>
    </source>
</evidence>
<feature type="binding site" evidence="5">
    <location>
        <begin position="100"/>
        <end position="102"/>
    </location>
    <ligand>
        <name>ATP</name>
        <dbReference type="ChEBI" id="CHEBI:30616"/>
    </ligand>
</feature>
<keyword evidence="4 5" id="KW-0460">Magnesium</keyword>
<keyword evidence="5 6" id="KW-0067">ATP-binding</keyword>
<dbReference type="Pfam" id="PF00549">
    <property type="entry name" value="Ligase_CoA"/>
    <property type="match status" value="1"/>
</dbReference>
<feature type="domain" description="ATP-grasp" evidence="7">
    <location>
        <begin position="57"/>
        <end position="270"/>
    </location>
</feature>
<feature type="binding site" evidence="5">
    <location>
        <position position="256"/>
    </location>
    <ligand>
        <name>Mg(2+)</name>
        <dbReference type="ChEBI" id="CHEBI:18420"/>
    </ligand>
</feature>
<keyword evidence="1 5" id="KW-0436">Ligase</keyword>
<evidence type="ECO:0000256" key="5">
    <source>
        <dbReference type="HAMAP-Rule" id="MF_00558"/>
    </source>
</evidence>
<dbReference type="InterPro" id="IPR013815">
    <property type="entry name" value="ATP_grasp_subdomain_1"/>
</dbReference>
<dbReference type="SUPFAM" id="SSF56059">
    <property type="entry name" value="Glutathione synthetase ATP-binding domain-like"/>
    <property type="match status" value="1"/>
</dbReference>
<keyword evidence="5" id="KW-0816">Tricarboxylic acid cycle</keyword>
<comment type="catalytic activity">
    <reaction evidence="5">
        <text>GTP + succinate + CoA = succinyl-CoA + GDP + phosphate</text>
        <dbReference type="Rhea" id="RHEA:22120"/>
        <dbReference type="ChEBI" id="CHEBI:30031"/>
        <dbReference type="ChEBI" id="CHEBI:37565"/>
        <dbReference type="ChEBI" id="CHEBI:43474"/>
        <dbReference type="ChEBI" id="CHEBI:57287"/>
        <dbReference type="ChEBI" id="CHEBI:57292"/>
        <dbReference type="ChEBI" id="CHEBI:58189"/>
    </reaction>
</comment>
<feature type="binding site" evidence="5">
    <location>
        <position position="93"/>
    </location>
    <ligand>
        <name>ATP</name>
        <dbReference type="ChEBI" id="CHEBI:30616"/>
    </ligand>
</feature>
<dbReference type="NCBIfam" id="NF001913">
    <property type="entry name" value="PRK00696.1"/>
    <property type="match status" value="1"/>
</dbReference>
<name>A0ABP5H405_9ACTN</name>
<dbReference type="InterPro" id="IPR011761">
    <property type="entry name" value="ATP-grasp"/>
</dbReference>
<dbReference type="PROSITE" id="PS01217">
    <property type="entry name" value="SUCCINYL_COA_LIG_3"/>
    <property type="match status" value="1"/>
</dbReference>
<dbReference type="EC" id="6.2.1.5" evidence="5"/>
<protein>
    <recommendedName>
        <fullName evidence="5">Succinate--CoA ligase [ADP-forming] subunit beta</fullName>
        <ecNumber evidence="5">6.2.1.5</ecNumber>
    </recommendedName>
    <alternativeName>
        <fullName evidence="5">Succinyl-CoA synthetase subunit beta</fullName>
        <shortName evidence="5">SCS-beta</shortName>
    </alternativeName>
</protein>